<evidence type="ECO:0000313" key="4">
    <source>
        <dbReference type="EMBL" id="SDB88308.1"/>
    </source>
</evidence>
<dbReference type="PANTHER" id="PTHR35936:SF17">
    <property type="entry name" value="ARGININE-BINDING EXTRACELLULAR PROTEIN ARTP"/>
    <property type="match status" value="1"/>
</dbReference>
<evidence type="ECO:0000256" key="1">
    <source>
        <dbReference type="ARBA" id="ARBA00022729"/>
    </source>
</evidence>
<dbReference type="AlphaFoldDB" id="A0A1G6H2G2"/>
<dbReference type="CDD" id="cd01004">
    <property type="entry name" value="PBP2_MidA_like"/>
    <property type="match status" value="1"/>
</dbReference>
<feature type="signal peptide" evidence="2">
    <location>
        <begin position="1"/>
        <end position="21"/>
    </location>
</feature>
<dbReference type="Proteomes" id="UP000199086">
    <property type="component" value="Unassembled WGS sequence"/>
</dbReference>
<dbReference type="Gene3D" id="3.40.190.10">
    <property type="entry name" value="Periplasmic binding protein-like II"/>
    <property type="match status" value="2"/>
</dbReference>
<dbReference type="OrthoDB" id="9762169at2"/>
<organism evidence="4 5">
    <name type="scientific">Raineyella antarctica</name>
    <dbReference type="NCBI Taxonomy" id="1577474"/>
    <lineage>
        <taxon>Bacteria</taxon>
        <taxon>Bacillati</taxon>
        <taxon>Actinomycetota</taxon>
        <taxon>Actinomycetes</taxon>
        <taxon>Propionibacteriales</taxon>
        <taxon>Propionibacteriaceae</taxon>
        <taxon>Raineyella</taxon>
    </lineage>
</organism>
<dbReference type="RefSeq" id="WP_092610420.1">
    <property type="nucleotide sequence ID" value="NZ_FMYF01000006.1"/>
</dbReference>
<protein>
    <submittedName>
        <fullName evidence="4">Polar amino acid transport system substrate-binding protein</fullName>
    </submittedName>
</protein>
<sequence>MNKLARLVAAATSLALAGALAACGGGSSPKADASASAGPTTVNTAAPLYDQLPQKIKDAGVIQVGSSIEYAPMEYYDTDGKTVLGFDKEHGDLLSAQLGVPFEWNNSKFDGLITQLNSGRFDLISSAMTDNAERQKQVDFVDYYRAGLVLIVQKGNPGKISSADDLCGKTVAVMRGTAQDQYMQDTVQPKCTQAGKPIQLLAFDSESEALLQVKQGRASAGMQDYPVAAYNVHQSGGAYEVVGEQVESNPLGLAFSKKDTQLRDVVQKAVQTTMDDGSYKKLIDKYDTPQGAIDKASINAGK</sequence>
<feature type="domain" description="Solute-binding protein family 3/N-terminal" evidence="3">
    <location>
        <begin position="61"/>
        <end position="290"/>
    </location>
</feature>
<keyword evidence="5" id="KW-1185">Reference proteome</keyword>
<dbReference type="InterPro" id="IPR001638">
    <property type="entry name" value="Solute-binding_3/MltF_N"/>
</dbReference>
<evidence type="ECO:0000313" key="5">
    <source>
        <dbReference type="Proteomes" id="UP000199086"/>
    </source>
</evidence>
<dbReference type="EMBL" id="FMYF01000006">
    <property type="protein sequence ID" value="SDB88308.1"/>
    <property type="molecule type" value="Genomic_DNA"/>
</dbReference>
<dbReference type="PROSITE" id="PS51257">
    <property type="entry name" value="PROKAR_LIPOPROTEIN"/>
    <property type="match status" value="1"/>
</dbReference>
<accession>A0A1G6H2G2</accession>
<keyword evidence="1 2" id="KW-0732">Signal</keyword>
<name>A0A1G6H2G2_9ACTN</name>
<evidence type="ECO:0000259" key="3">
    <source>
        <dbReference type="SMART" id="SM00062"/>
    </source>
</evidence>
<evidence type="ECO:0000256" key="2">
    <source>
        <dbReference type="SAM" id="SignalP"/>
    </source>
</evidence>
<dbReference type="SUPFAM" id="SSF53850">
    <property type="entry name" value="Periplasmic binding protein-like II"/>
    <property type="match status" value="1"/>
</dbReference>
<dbReference type="SMART" id="SM00062">
    <property type="entry name" value="PBPb"/>
    <property type="match status" value="1"/>
</dbReference>
<feature type="chain" id="PRO_5011620210" evidence="2">
    <location>
        <begin position="22"/>
        <end position="302"/>
    </location>
</feature>
<dbReference type="PANTHER" id="PTHR35936">
    <property type="entry name" value="MEMBRANE-BOUND LYTIC MUREIN TRANSGLYCOSYLASE F"/>
    <property type="match status" value="1"/>
</dbReference>
<proteinExistence type="predicted"/>
<dbReference type="Pfam" id="PF00497">
    <property type="entry name" value="SBP_bac_3"/>
    <property type="match status" value="1"/>
</dbReference>
<gene>
    <name evidence="4" type="ORF">GA0111570_10664</name>
</gene>
<dbReference type="STRING" id="1577474.GA0111570_10664"/>
<reference evidence="4 5" key="1">
    <citation type="submission" date="2016-06" db="EMBL/GenBank/DDBJ databases">
        <authorList>
            <person name="Olsen C.W."/>
            <person name="Carey S."/>
            <person name="Hinshaw L."/>
            <person name="Karasin A.I."/>
        </authorList>
    </citation>
    <scope>NUCLEOTIDE SEQUENCE [LARGE SCALE GENOMIC DNA]</scope>
    <source>
        <strain evidence="4 5">LZ-22</strain>
    </source>
</reference>